<dbReference type="InterPro" id="IPR036609">
    <property type="entry name" value="LCCL_sf"/>
</dbReference>
<dbReference type="AlphaFoldDB" id="A0A0D2AMJ3"/>
<feature type="transmembrane region" description="Helical" evidence="2">
    <location>
        <begin position="421"/>
        <end position="442"/>
    </location>
</feature>
<proteinExistence type="predicted"/>
<dbReference type="RefSeq" id="XP_016217817.1">
    <property type="nucleotide sequence ID" value="XM_016354805.1"/>
</dbReference>
<sequence>MSALHRDDEANQVEPLLQDSDAYSLHSLDADEERPASAPKAGTSRAKSVTHRVEPIFPNAQSLALKTFERLAPSRTRKAVALGLACSLWLLYMLYLVHRKTSLLPVPGFGVPRRLTCYSNAFGNIVERYAVPSCDTFTPECMSGIPPPFAFQCPTGCSEAHIQEEHYLGDKFVDHGIWVVGGGLDSNGRSVYRADSYICGAAIQSGVISDRDGGCGVLRLNDGQDGFPGTAASGIESMDFNSSFPFGFTVESIGEPDPRCYDTVWIPLAASVLLTSVISLLTTSPRVFFYSTFTIVFFQTALISDAPSFDSYLQVVQVALARFLPAMFVAFAIYTFCARTTLTDLNAPIEKTALWLGGCWFGALENYTFDKLPLSRLTPRDLTKPGAAVVLVCAILAILAAAATQAWALWKEGRFWTYFSFYRYLGAVLLLLSLVPGLNLRIHHYILGLILLPGTAIQTRPSLLFQGFLVGLFINGVARWGFASILETDRFLAREGQLGSEVPEFFAPIMNGSTITFTFPSFPEEWDGISVMVNDIERTRLAKSSGDTVFTWSRLRLEDLYFRFAYTKMGYIDGIMMGDFTKPGTWAANGTWIF</sequence>
<dbReference type="VEuPathDB" id="FungiDB:PV09_01851"/>
<feature type="transmembrane region" description="Helical" evidence="2">
    <location>
        <begin position="288"/>
        <end position="309"/>
    </location>
</feature>
<dbReference type="HOGENOM" id="CLU_011125_1_0_1"/>
<dbReference type="Gene3D" id="2.170.130.20">
    <property type="entry name" value="LCCL-like domain"/>
    <property type="match status" value="1"/>
</dbReference>
<evidence type="ECO:0000256" key="2">
    <source>
        <dbReference type="SAM" id="Phobius"/>
    </source>
</evidence>
<feature type="transmembrane region" description="Helical" evidence="2">
    <location>
        <begin position="386"/>
        <end position="409"/>
    </location>
</feature>
<evidence type="ECO:0000259" key="3">
    <source>
        <dbReference type="PROSITE" id="PS50820"/>
    </source>
</evidence>
<dbReference type="EMBL" id="KN847532">
    <property type="protein sequence ID" value="KIW07948.1"/>
    <property type="molecule type" value="Genomic_DNA"/>
</dbReference>
<dbReference type="OrthoDB" id="441660at2759"/>
<dbReference type="STRING" id="253628.A0A0D2AMJ3"/>
<dbReference type="GeneID" id="27309824"/>
<accession>A0A0D2AMJ3</accession>
<evidence type="ECO:0000313" key="5">
    <source>
        <dbReference type="Proteomes" id="UP000053259"/>
    </source>
</evidence>
<feature type="transmembrane region" description="Helical" evidence="2">
    <location>
        <begin position="79"/>
        <end position="97"/>
    </location>
</feature>
<name>A0A0D2AMJ3_9PEZI</name>
<dbReference type="Proteomes" id="UP000053259">
    <property type="component" value="Unassembled WGS sequence"/>
</dbReference>
<keyword evidence="5" id="KW-1185">Reference proteome</keyword>
<reference evidence="4 5" key="1">
    <citation type="submission" date="2015-01" db="EMBL/GenBank/DDBJ databases">
        <title>The Genome Sequence of Ochroconis gallopava CBS43764.</title>
        <authorList>
            <consortium name="The Broad Institute Genomics Platform"/>
            <person name="Cuomo C."/>
            <person name="de Hoog S."/>
            <person name="Gorbushina A."/>
            <person name="Stielow B."/>
            <person name="Teixiera M."/>
            <person name="Abouelleil A."/>
            <person name="Chapman S.B."/>
            <person name="Priest M."/>
            <person name="Young S.K."/>
            <person name="Wortman J."/>
            <person name="Nusbaum C."/>
            <person name="Birren B."/>
        </authorList>
    </citation>
    <scope>NUCLEOTIDE SEQUENCE [LARGE SCALE GENOMIC DNA]</scope>
    <source>
        <strain evidence="4 5">CBS 43764</strain>
    </source>
</reference>
<keyword evidence="2" id="KW-0472">Membrane</keyword>
<feature type="transmembrane region" description="Helical" evidence="2">
    <location>
        <begin position="463"/>
        <end position="482"/>
    </location>
</feature>
<dbReference type="SUPFAM" id="SSF69848">
    <property type="entry name" value="LCCL domain"/>
    <property type="match status" value="1"/>
</dbReference>
<feature type="transmembrane region" description="Helical" evidence="2">
    <location>
        <begin position="264"/>
        <end position="281"/>
    </location>
</feature>
<feature type="region of interest" description="Disordered" evidence="1">
    <location>
        <begin position="1"/>
        <end position="49"/>
    </location>
</feature>
<keyword evidence="2" id="KW-1133">Transmembrane helix</keyword>
<dbReference type="PANTHER" id="PTHR31331:SF1">
    <property type="entry name" value="CYSTEINE RICH SECRETORY PROTEIN LCCL DOMAIN CONTAINING 2"/>
    <property type="match status" value="1"/>
</dbReference>
<dbReference type="Pfam" id="PF03815">
    <property type="entry name" value="LCCL"/>
    <property type="match status" value="1"/>
</dbReference>
<dbReference type="InterPro" id="IPR004043">
    <property type="entry name" value="LCCL"/>
</dbReference>
<dbReference type="InParanoid" id="A0A0D2AMJ3"/>
<protein>
    <recommendedName>
        <fullName evidence="3">LCCL domain-containing protein</fullName>
    </recommendedName>
</protein>
<dbReference type="PANTHER" id="PTHR31331">
    <property type="entry name" value="LCCL DOMAIN PROTEIN (AFU_ORTHOLOGUE AFUA_5G08630)"/>
    <property type="match status" value="1"/>
</dbReference>
<evidence type="ECO:0000313" key="4">
    <source>
        <dbReference type="EMBL" id="KIW07948.1"/>
    </source>
</evidence>
<feature type="domain" description="LCCL" evidence="3">
    <location>
        <begin position="151"/>
        <end position="238"/>
    </location>
</feature>
<organism evidence="4 5">
    <name type="scientific">Verruconis gallopava</name>
    <dbReference type="NCBI Taxonomy" id="253628"/>
    <lineage>
        <taxon>Eukaryota</taxon>
        <taxon>Fungi</taxon>
        <taxon>Dikarya</taxon>
        <taxon>Ascomycota</taxon>
        <taxon>Pezizomycotina</taxon>
        <taxon>Dothideomycetes</taxon>
        <taxon>Pleosporomycetidae</taxon>
        <taxon>Venturiales</taxon>
        <taxon>Sympoventuriaceae</taxon>
        <taxon>Verruconis</taxon>
    </lineage>
</organism>
<dbReference type="PROSITE" id="PS50820">
    <property type="entry name" value="LCCL"/>
    <property type="match status" value="1"/>
</dbReference>
<gene>
    <name evidence="4" type="ORF">PV09_01851</name>
</gene>
<feature type="transmembrane region" description="Helical" evidence="2">
    <location>
        <begin position="315"/>
        <end position="337"/>
    </location>
</feature>
<keyword evidence="2" id="KW-0812">Transmembrane</keyword>
<dbReference type="FunCoup" id="A0A0D2AMJ3">
    <property type="interactions" value="4"/>
</dbReference>
<dbReference type="InterPro" id="IPR051957">
    <property type="entry name" value="CRISP-LCCL_domain"/>
</dbReference>
<evidence type="ECO:0000256" key="1">
    <source>
        <dbReference type="SAM" id="MobiDB-lite"/>
    </source>
</evidence>